<evidence type="ECO:0000256" key="2">
    <source>
        <dbReference type="ARBA" id="ARBA00022649"/>
    </source>
</evidence>
<keyword evidence="3" id="KW-0540">Nuclease</keyword>
<evidence type="ECO:0000256" key="4">
    <source>
        <dbReference type="ARBA" id="ARBA00022741"/>
    </source>
</evidence>
<organism evidence="6 7">
    <name type="scientific">Sphingobium xenophagum</name>
    <dbReference type="NCBI Taxonomy" id="121428"/>
    <lineage>
        <taxon>Bacteria</taxon>
        <taxon>Pseudomonadati</taxon>
        <taxon>Pseudomonadota</taxon>
        <taxon>Alphaproteobacteria</taxon>
        <taxon>Sphingomonadales</taxon>
        <taxon>Sphingomonadaceae</taxon>
        <taxon>Sphingobium</taxon>
    </lineage>
</organism>
<dbReference type="Proteomes" id="UP000217141">
    <property type="component" value="Chromosome I"/>
</dbReference>
<keyword evidence="4" id="KW-0547">Nucleotide-binding</keyword>
<dbReference type="PANTHER" id="PTHR34139">
    <property type="entry name" value="UPF0331 PROTEIN MJ0127"/>
    <property type="match status" value="1"/>
</dbReference>
<accession>A0A249MTS1</accession>
<protein>
    <submittedName>
        <fullName evidence="6">DUF86 domain-containing protein</fullName>
    </submittedName>
</protein>
<dbReference type="PANTHER" id="PTHR34139:SF1">
    <property type="entry name" value="RNASE MJ1380-RELATED"/>
    <property type="match status" value="1"/>
</dbReference>
<evidence type="ECO:0000256" key="5">
    <source>
        <dbReference type="ARBA" id="ARBA00022801"/>
    </source>
</evidence>
<sequence>MRIADRDANRLELILQLIADIERRLATMTIEMFLADRDERDLTAYRLATIGEETRQLSDALKNRHDLPWIQIYGMRNVVFHDYVSVDPDLIWGVAKSRLAALEAMCRAELDQHPS</sequence>
<gene>
    <name evidence="6" type="ORF">CJD35_08845</name>
</gene>
<dbReference type="Pfam" id="PF01934">
    <property type="entry name" value="HepT-like"/>
    <property type="match status" value="1"/>
</dbReference>
<dbReference type="GO" id="GO:0110001">
    <property type="term" value="C:toxin-antitoxin complex"/>
    <property type="evidence" value="ECO:0007669"/>
    <property type="project" value="InterPro"/>
</dbReference>
<dbReference type="RefSeq" id="WP_017180988.1">
    <property type="nucleotide sequence ID" value="NZ_CP022745.1"/>
</dbReference>
<evidence type="ECO:0000256" key="1">
    <source>
        <dbReference type="ARBA" id="ARBA00022553"/>
    </source>
</evidence>
<evidence type="ECO:0000313" key="6">
    <source>
        <dbReference type="EMBL" id="ASY44539.1"/>
    </source>
</evidence>
<dbReference type="GO" id="GO:0016787">
    <property type="term" value="F:hydrolase activity"/>
    <property type="evidence" value="ECO:0007669"/>
    <property type="project" value="UniProtKB-KW"/>
</dbReference>
<dbReference type="AlphaFoldDB" id="A0A249MTS1"/>
<evidence type="ECO:0000313" key="7">
    <source>
        <dbReference type="Proteomes" id="UP000217141"/>
    </source>
</evidence>
<keyword evidence="5" id="KW-0378">Hydrolase</keyword>
<dbReference type="InterPro" id="IPR008201">
    <property type="entry name" value="HepT-like"/>
</dbReference>
<keyword evidence="2" id="KW-1277">Toxin-antitoxin system</keyword>
<name>A0A249MTS1_SPHXE</name>
<dbReference type="GO" id="GO:0000166">
    <property type="term" value="F:nucleotide binding"/>
    <property type="evidence" value="ECO:0007669"/>
    <property type="project" value="UniProtKB-KW"/>
</dbReference>
<reference evidence="6 7" key="1">
    <citation type="submission" date="2017-08" db="EMBL/GenBank/DDBJ databases">
        <title>Whole Genome Sequence of Sphingobium hydrophobicum C1: Insights into Adaption to the Electronic-waste Contaminated Sediment.</title>
        <authorList>
            <person name="Song D."/>
            <person name="Chen X."/>
            <person name="Xu M."/>
        </authorList>
    </citation>
    <scope>NUCLEOTIDE SEQUENCE [LARGE SCALE GENOMIC DNA]</scope>
    <source>
        <strain evidence="6 7">C1</strain>
    </source>
</reference>
<proteinExistence type="predicted"/>
<dbReference type="InterPro" id="IPR051813">
    <property type="entry name" value="HepT_RNase_toxin"/>
</dbReference>
<dbReference type="KEGG" id="shyd:CJD35_08845"/>
<evidence type="ECO:0000256" key="3">
    <source>
        <dbReference type="ARBA" id="ARBA00022722"/>
    </source>
</evidence>
<dbReference type="EMBL" id="CP022745">
    <property type="protein sequence ID" value="ASY44539.1"/>
    <property type="molecule type" value="Genomic_DNA"/>
</dbReference>
<dbReference type="GO" id="GO:0004540">
    <property type="term" value="F:RNA nuclease activity"/>
    <property type="evidence" value="ECO:0007669"/>
    <property type="project" value="InterPro"/>
</dbReference>
<keyword evidence="1" id="KW-0597">Phosphoprotein</keyword>